<dbReference type="Proteomes" id="UP000032702">
    <property type="component" value="Unassembled WGS sequence"/>
</dbReference>
<proteinExistence type="predicted"/>
<protein>
    <submittedName>
        <fullName evidence="1">Uncharacterized protein</fullName>
    </submittedName>
</protein>
<name>Q099D9_STIAD</name>
<organism evidence="1 2">
    <name type="scientific">Stigmatella aurantiaca (strain DW4/3-1)</name>
    <dbReference type="NCBI Taxonomy" id="378806"/>
    <lineage>
        <taxon>Bacteria</taxon>
        <taxon>Pseudomonadati</taxon>
        <taxon>Myxococcota</taxon>
        <taxon>Myxococcia</taxon>
        <taxon>Myxococcales</taxon>
        <taxon>Cystobacterineae</taxon>
        <taxon>Archangiaceae</taxon>
        <taxon>Stigmatella</taxon>
    </lineage>
</organism>
<sequence>MHCSQNNSTSADPELHITVKVGIKRARHLACREHPRLHIIHISEEA</sequence>
<comment type="caution">
    <text evidence="1">The sequence shown here is derived from an EMBL/GenBank/DDBJ whole genome shotgun (WGS) entry which is preliminary data.</text>
</comment>
<reference evidence="1 2" key="1">
    <citation type="submission" date="2006-04" db="EMBL/GenBank/DDBJ databases">
        <authorList>
            <person name="Nierman W.C."/>
        </authorList>
    </citation>
    <scope>NUCLEOTIDE SEQUENCE [LARGE SCALE GENOMIC DNA]</scope>
    <source>
        <strain evidence="1 2">DW4/3-1</strain>
    </source>
</reference>
<accession>Q099D9</accession>
<evidence type="ECO:0000313" key="1">
    <source>
        <dbReference type="EMBL" id="EAU68387.1"/>
    </source>
</evidence>
<dbReference type="EMBL" id="AAMD01000018">
    <property type="protein sequence ID" value="EAU68387.1"/>
    <property type="molecule type" value="Genomic_DNA"/>
</dbReference>
<gene>
    <name evidence="1" type="ORF">STIAU_3924</name>
</gene>
<evidence type="ECO:0000313" key="2">
    <source>
        <dbReference type="Proteomes" id="UP000032702"/>
    </source>
</evidence>
<dbReference type="AlphaFoldDB" id="Q099D9"/>